<keyword evidence="3 5" id="KW-1133">Transmembrane helix</keyword>
<comment type="caution">
    <text evidence="7">The sequence shown here is derived from an EMBL/GenBank/DDBJ whole genome shotgun (WGS) entry which is preliminary data.</text>
</comment>
<dbReference type="PANTHER" id="PTHR31415">
    <property type="entry name" value="OS05G0367900 PROTEIN"/>
    <property type="match status" value="1"/>
</dbReference>
<reference evidence="7 8" key="1">
    <citation type="submission" date="2024-01" db="EMBL/GenBank/DDBJ databases">
        <title>The complete chloroplast genome sequence of Lithospermum erythrorhizon: insights into the phylogenetic relationship among Boraginaceae species and the maternal lineages of purple gromwells.</title>
        <authorList>
            <person name="Okada T."/>
            <person name="Watanabe K."/>
        </authorList>
    </citation>
    <scope>NUCLEOTIDE SEQUENCE [LARGE SCALE GENOMIC DNA]</scope>
</reference>
<dbReference type="InterPro" id="IPR044839">
    <property type="entry name" value="NDR1-like"/>
</dbReference>
<evidence type="ECO:0000256" key="3">
    <source>
        <dbReference type="ARBA" id="ARBA00022989"/>
    </source>
</evidence>
<dbReference type="GO" id="GO:0005886">
    <property type="term" value="C:plasma membrane"/>
    <property type="evidence" value="ECO:0007669"/>
    <property type="project" value="TreeGrafter"/>
</dbReference>
<name>A0AAV3RBQ3_LITER</name>
<accession>A0AAV3RBQ3</accession>
<evidence type="ECO:0000256" key="5">
    <source>
        <dbReference type="SAM" id="Phobius"/>
    </source>
</evidence>
<comment type="subcellular location">
    <subcellularLocation>
        <location evidence="1">Membrane</location>
        <topology evidence="1">Single-pass membrane protein</topology>
    </subcellularLocation>
</comment>
<evidence type="ECO:0000313" key="7">
    <source>
        <dbReference type="EMBL" id="GAA0172708.1"/>
    </source>
</evidence>
<proteinExistence type="predicted"/>
<organism evidence="7 8">
    <name type="scientific">Lithospermum erythrorhizon</name>
    <name type="common">Purple gromwell</name>
    <name type="synonym">Lithospermum officinale var. erythrorhizon</name>
    <dbReference type="NCBI Taxonomy" id="34254"/>
    <lineage>
        <taxon>Eukaryota</taxon>
        <taxon>Viridiplantae</taxon>
        <taxon>Streptophyta</taxon>
        <taxon>Embryophyta</taxon>
        <taxon>Tracheophyta</taxon>
        <taxon>Spermatophyta</taxon>
        <taxon>Magnoliopsida</taxon>
        <taxon>eudicotyledons</taxon>
        <taxon>Gunneridae</taxon>
        <taxon>Pentapetalae</taxon>
        <taxon>asterids</taxon>
        <taxon>lamiids</taxon>
        <taxon>Boraginales</taxon>
        <taxon>Boraginaceae</taxon>
        <taxon>Boraginoideae</taxon>
        <taxon>Lithospermeae</taxon>
        <taxon>Lithospermum</taxon>
    </lineage>
</organism>
<dbReference type="Proteomes" id="UP001454036">
    <property type="component" value="Unassembled WGS sequence"/>
</dbReference>
<dbReference type="AlphaFoldDB" id="A0AAV3RBQ3"/>
<dbReference type="PANTHER" id="PTHR31415:SF4">
    <property type="entry name" value="NDR1_HIN1-LIKE PROTEIN 3"/>
    <property type="match status" value="1"/>
</dbReference>
<gene>
    <name evidence="7" type="ORF">LIER_26479</name>
</gene>
<evidence type="ECO:0000313" key="8">
    <source>
        <dbReference type="Proteomes" id="UP001454036"/>
    </source>
</evidence>
<sequence length="223" mass="25824">MAKQSHTPSSSCCCNPFSCCCSCIFNCICTCILQILCTILFIIAIFTLIFWFIFRPNMVKFHTTNATLAQFNLATNNNTLYYNLALNLTIRNPNKIIGIYYDDFEVRALYKNQRFSTINIQPFYQGHKNTTFLENIVLKGQNVFVLDEDGISEYNKDKNSLWYDVDVKLYLRLRFKVGFVKSSKFKPRINCDLKVPLSVGGNRTSSLYDTNFESKKCGLDWNF</sequence>
<feature type="transmembrane region" description="Helical" evidence="5">
    <location>
        <begin position="32"/>
        <end position="54"/>
    </location>
</feature>
<evidence type="ECO:0000259" key="6">
    <source>
        <dbReference type="Pfam" id="PF03168"/>
    </source>
</evidence>
<dbReference type="GO" id="GO:0098542">
    <property type="term" value="P:defense response to other organism"/>
    <property type="evidence" value="ECO:0007669"/>
    <property type="project" value="InterPro"/>
</dbReference>
<feature type="domain" description="Late embryogenesis abundant protein LEA-2 subgroup" evidence="6">
    <location>
        <begin position="88"/>
        <end position="192"/>
    </location>
</feature>
<evidence type="ECO:0000256" key="4">
    <source>
        <dbReference type="ARBA" id="ARBA00023136"/>
    </source>
</evidence>
<evidence type="ECO:0000256" key="1">
    <source>
        <dbReference type="ARBA" id="ARBA00004167"/>
    </source>
</evidence>
<dbReference type="GO" id="GO:0009506">
    <property type="term" value="C:plasmodesma"/>
    <property type="evidence" value="ECO:0007669"/>
    <property type="project" value="TreeGrafter"/>
</dbReference>
<protein>
    <recommendedName>
        <fullName evidence="6">Late embryogenesis abundant protein LEA-2 subgroup domain-containing protein</fullName>
    </recommendedName>
</protein>
<keyword evidence="8" id="KW-1185">Reference proteome</keyword>
<dbReference type="Pfam" id="PF03168">
    <property type="entry name" value="LEA_2"/>
    <property type="match status" value="1"/>
</dbReference>
<evidence type="ECO:0000256" key="2">
    <source>
        <dbReference type="ARBA" id="ARBA00022692"/>
    </source>
</evidence>
<keyword evidence="4 5" id="KW-0472">Membrane</keyword>
<dbReference type="InterPro" id="IPR004864">
    <property type="entry name" value="LEA_2"/>
</dbReference>
<keyword evidence="2 5" id="KW-0812">Transmembrane</keyword>
<dbReference type="EMBL" id="BAABME010008248">
    <property type="protein sequence ID" value="GAA0172708.1"/>
    <property type="molecule type" value="Genomic_DNA"/>
</dbReference>